<sequence>MTTRAPSRPARTVVFACAAMLVAYLPFSAANALLGAIAADTGATTVRLQWVSDAFAVALAATVLCAGVLADLHGHRRVTRVGLGLTAVGGILAFAGGSVPALWIGQAVAGVGGGAVMSASLGLIAATAPARDRAVSLWAAAVVGGLGLGPFLAALMAPAGWRAVFVPIVVLAVAVAALPSAEAAAPEGRGSDLPGQVTGALGIVLLTCGIINGGNAGWVDPWTIIILVAAAAALVAFVVVESRAASPLLRLDLFRSGGFTAAGLAAMVVLMAISGSLFVLSLLFAYQHVDDLGIAVRLGVMFLGNAMASIAASRLAARYGAQAVLVSGLCIAGAGTATLLSVTAGTGLTGYAWRLALVGLGAGLVMATASAVALRSVPGPLAGMAGAANNAMRQLGAALGPAVLGSVLAARLHAGDDHITVIHLCAAALAAAFILTAVAVHRLTTTKGTSP</sequence>
<feature type="transmembrane region" description="Helical" evidence="6">
    <location>
        <begin position="50"/>
        <end position="69"/>
    </location>
</feature>
<evidence type="ECO:0000256" key="1">
    <source>
        <dbReference type="ARBA" id="ARBA00004651"/>
    </source>
</evidence>
<feature type="transmembrane region" description="Helical" evidence="6">
    <location>
        <begin position="292"/>
        <end position="312"/>
    </location>
</feature>
<name>A0A428Z581_KIBAR</name>
<accession>A0A428Z581</accession>
<keyword evidence="5 6" id="KW-0472">Membrane</keyword>
<feature type="transmembrane region" description="Helical" evidence="6">
    <location>
        <begin position="163"/>
        <end position="185"/>
    </location>
</feature>
<organism evidence="8 9">
    <name type="scientific">Kibdelosporangium aridum</name>
    <dbReference type="NCBI Taxonomy" id="2030"/>
    <lineage>
        <taxon>Bacteria</taxon>
        <taxon>Bacillati</taxon>
        <taxon>Actinomycetota</taxon>
        <taxon>Actinomycetes</taxon>
        <taxon>Pseudonocardiales</taxon>
        <taxon>Pseudonocardiaceae</taxon>
        <taxon>Kibdelosporangium</taxon>
    </lineage>
</organism>
<dbReference type="PROSITE" id="PS50850">
    <property type="entry name" value="MFS"/>
    <property type="match status" value="1"/>
</dbReference>
<evidence type="ECO:0000313" key="9">
    <source>
        <dbReference type="Proteomes" id="UP000287547"/>
    </source>
</evidence>
<feature type="transmembrane region" description="Helical" evidence="6">
    <location>
        <begin position="109"/>
        <end position="128"/>
    </location>
</feature>
<feature type="transmembrane region" description="Helical" evidence="6">
    <location>
        <begin position="12"/>
        <end position="38"/>
    </location>
</feature>
<feature type="transmembrane region" description="Helical" evidence="6">
    <location>
        <begin position="395"/>
        <end position="414"/>
    </location>
</feature>
<dbReference type="OrthoDB" id="7375466at2"/>
<feature type="transmembrane region" description="Helical" evidence="6">
    <location>
        <begin position="351"/>
        <end position="374"/>
    </location>
</feature>
<feature type="transmembrane region" description="Helical" evidence="6">
    <location>
        <begin position="197"/>
        <end position="216"/>
    </location>
</feature>
<gene>
    <name evidence="8" type="ORF">DMH04_26980</name>
</gene>
<evidence type="ECO:0000256" key="3">
    <source>
        <dbReference type="ARBA" id="ARBA00022692"/>
    </source>
</evidence>
<keyword evidence="2" id="KW-0813">Transport</keyword>
<evidence type="ECO:0000259" key="7">
    <source>
        <dbReference type="PROSITE" id="PS50850"/>
    </source>
</evidence>
<dbReference type="EMBL" id="QHKI01000024">
    <property type="protein sequence ID" value="RSM81987.1"/>
    <property type="molecule type" value="Genomic_DNA"/>
</dbReference>
<dbReference type="PANTHER" id="PTHR42718:SF9">
    <property type="entry name" value="MAJOR FACILITATOR SUPERFAMILY MULTIDRUG TRANSPORTER MFSC"/>
    <property type="match status" value="1"/>
</dbReference>
<feature type="transmembrane region" description="Helical" evidence="6">
    <location>
        <begin position="420"/>
        <end position="440"/>
    </location>
</feature>
<dbReference type="GO" id="GO:0005886">
    <property type="term" value="C:plasma membrane"/>
    <property type="evidence" value="ECO:0007669"/>
    <property type="project" value="UniProtKB-SubCell"/>
</dbReference>
<dbReference type="RefSeq" id="WP_125727598.1">
    <property type="nucleotide sequence ID" value="NZ_QHKI01000024.1"/>
</dbReference>
<dbReference type="InterPro" id="IPR011701">
    <property type="entry name" value="MFS"/>
</dbReference>
<feature type="transmembrane region" description="Helical" evidence="6">
    <location>
        <begin position="81"/>
        <end position="103"/>
    </location>
</feature>
<comment type="caution">
    <text evidence="8">The sequence shown here is derived from an EMBL/GenBank/DDBJ whole genome shotgun (WGS) entry which is preliminary data.</text>
</comment>
<evidence type="ECO:0000256" key="2">
    <source>
        <dbReference type="ARBA" id="ARBA00022448"/>
    </source>
</evidence>
<dbReference type="InterPro" id="IPR020846">
    <property type="entry name" value="MFS_dom"/>
</dbReference>
<dbReference type="SUPFAM" id="SSF103473">
    <property type="entry name" value="MFS general substrate transporter"/>
    <property type="match status" value="1"/>
</dbReference>
<dbReference type="PANTHER" id="PTHR42718">
    <property type="entry name" value="MAJOR FACILITATOR SUPERFAMILY MULTIDRUG TRANSPORTER MFSC"/>
    <property type="match status" value="1"/>
</dbReference>
<dbReference type="Gene3D" id="1.20.1250.20">
    <property type="entry name" value="MFS general substrate transporter like domains"/>
    <property type="match status" value="2"/>
</dbReference>
<feature type="domain" description="Major facilitator superfamily (MFS) profile" evidence="7">
    <location>
        <begin position="12"/>
        <end position="444"/>
    </location>
</feature>
<dbReference type="AlphaFoldDB" id="A0A428Z581"/>
<evidence type="ECO:0000313" key="8">
    <source>
        <dbReference type="EMBL" id="RSM81987.1"/>
    </source>
</evidence>
<keyword evidence="3 6" id="KW-0812">Transmembrane</keyword>
<feature type="transmembrane region" description="Helical" evidence="6">
    <location>
        <begin position="261"/>
        <end position="286"/>
    </location>
</feature>
<dbReference type="InterPro" id="IPR036259">
    <property type="entry name" value="MFS_trans_sf"/>
</dbReference>
<reference evidence="8 9" key="1">
    <citation type="submission" date="2018-05" db="EMBL/GenBank/DDBJ databases">
        <title>Evolution of GPA BGCs.</title>
        <authorList>
            <person name="Waglechner N."/>
            <person name="Wright G.D."/>
        </authorList>
    </citation>
    <scope>NUCLEOTIDE SEQUENCE [LARGE SCALE GENOMIC DNA]</scope>
    <source>
        <strain evidence="8 9">A82846</strain>
    </source>
</reference>
<proteinExistence type="predicted"/>
<keyword evidence="4 6" id="KW-1133">Transmembrane helix</keyword>
<comment type="subcellular location">
    <subcellularLocation>
        <location evidence="1">Cell membrane</location>
        <topology evidence="1">Multi-pass membrane protein</topology>
    </subcellularLocation>
</comment>
<feature type="transmembrane region" description="Helical" evidence="6">
    <location>
        <begin position="222"/>
        <end position="240"/>
    </location>
</feature>
<dbReference type="GO" id="GO:0022857">
    <property type="term" value="F:transmembrane transporter activity"/>
    <property type="evidence" value="ECO:0007669"/>
    <property type="project" value="InterPro"/>
</dbReference>
<evidence type="ECO:0000256" key="6">
    <source>
        <dbReference type="SAM" id="Phobius"/>
    </source>
</evidence>
<evidence type="ECO:0000256" key="4">
    <source>
        <dbReference type="ARBA" id="ARBA00022989"/>
    </source>
</evidence>
<feature type="transmembrane region" description="Helical" evidence="6">
    <location>
        <begin position="135"/>
        <end position="157"/>
    </location>
</feature>
<dbReference type="Proteomes" id="UP000287547">
    <property type="component" value="Unassembled WGS sequence"/>
</dbReference>
<feature type="transmembrane region" description="Helical" evidence="6">
    <location>
        <begin position="324"/>
        <end position="345"/>
    </location>
</feature>
<evidence type="ECO:0000256" key="5">
    <source>
        <dbReference type="ARBA" id="ARBA00023136"/>
    </source>
</evidence>
<dbReference type="Pfam" id="PF07690">
    <property type="entry name" value="MFS_1"/>
    <property type="match status" value="1"/>
</dbReference>
<protein>
    <recommendedName>
        <fullName evidence="7">Major facilitator superfamily (MFS) profile domain-containing protein</fullName>
    </recommendedName>
</protein>